<keyword evidence="10" id="KW-1185">Reference proteome</keyword>
<dbReference type="GO" id="GO:0030975">
    <property type="term" value="F:thiamine binding"/>
    <property type="evidence" value="ECO:0007669"/>
    <property type="project" value="InterPro"/>
</dbReference>
<dbReference type="GO" id="GO:0006772">
    <property type="term" value="P:thiamine metabolic process"/>
    <property type="evidence" value="ECO:0007669"/>
    <property type="project" value="UniProtKB-UniRule"/>
</dbReference>
<name>A0A7T5EKG3_9BACL</name>
<dbReference type="InterPro" id="IPR036759">
    <property type="entry name" value="TPK_catalytic_sf"/>
</dbReference>
<evidence type="ECO:0000259" key="6">
    <source>
        <dbReference type="SMART" id="SM00983"/>
    </source>
</evidence>
<dbReference type="InterPro" id="IPR007373">
    <property type="entry name" value="Thiamin_PyroPKinase_B1-bd"/>
</dbReference>
<dbReference type="CDD" id="cd07995">
    <property type="entry name" value="TPK"/>
    <property type="match status" value="1"/>
</dbReference>
<reference evidence="7 9" key="1">
    <citation type="submission" date="2020-12" db="EMBL/GenBank/DDBJ databases">
        <title>strain FJAT-54423T represents a novel species of the genus Brevibacillus.</title>
        <authorList>
            <person name="Tang R."/>
        </authorList>
    </citation>
    <scope>NUCLEOTIDE SEQUENCE [LARGE SCALE GENOMIC DNA]</scope>
    <source>
        <strain evidence="7 9">FJAT-54423</strain>
    </source>
</reference>
<dbReference type="InterPro" id="IPR053149">
    <property type="entry name" value="TPK"/>
</dbReference>
<proteinExistence type="predicted"/>
<sequence>MTTKPAKIILFAGGRLGSWALEEIEENDCLIGVDRGALFLLQHGKRPHLAIGDFDSVTREERELIRQNSEGMLTCDPVMKDLTDTEMGLRWALERRPAEIVLTGALGSRFDHALANVHLLAKALEAGVPCRIVDETNQIMLVEGHATIRRSRFSHVSLLPLTEKVTGITLTGFQYPLNNATLQTGDTLGISNVLLGETGTISVESGRLIAVQSSDESPFDA</sequence>
<dbReference type="EMBL" id="CP066308">
    <property type="protein sequence ID" value="QQE74290.1"/>
    <property type="molecule type" value="Genomic_DNA"/>
</dbReference>
<dbReference type="KEGG" id="bcop:JD108_21105"/>
<evidence type="ECO:0000313" key="9">
    <source>
        <dbReference type="Proteomes" id="UP000595847"/>
    </source>
</evidence>
<dbReference type="EC" id="2.7.6.2" evidence="5"/>
<dbReference type="PANTHER" id="PTHR41299">
    <property type="entry name" value="THIAMINE PYROPHOSPHOKINASE"/>
    <property type="match status" value="1"/>
</dbReference>
<evidence type="ECO:0000313" key="8">
    <source>
        <dbReference type="EMBL" id="QUO41372.1"/>
    </source>
</evidence>
<evidence type="ECO:0000256" key="4">
    <source>
        <dbReference type="ARBA" id="ARBA00022840"/>
    </source>
</evidence>
<reference evidence="8" key="2">
    <citation type="submission" date="2021-04" db="EMBL/GenBank/DDBJ databases">
        <title>Brevibacillus composti FJAT-54423, complete genome.</title>
        <authorList>
            <person name="Tang R."/>
        </authorList>
    </citation>
    <scope>NUCLEOTIDE SEQUENCE</scope>
    <source>
        <strain evidence="8">FJAT-54424</strain>
    </source>
</reference>
<dbReference type="Gene3D" id="3.40.50.10240">
    <property type="entry name" value="Thiamin pyrophosphokinase, catalytic domain"/>
    <property type="match status" value="1"/>
</dbReference>
<keyword evidence="4" id="KW-0067">ATP-binding</keyword>
<protein>
    <recommendedName>
        <fullName evidence="5">Thiamine diphosphokinase</fullName>
        <ecNumber evidence="5">2.7.6.2</ecNumber>
    </recommendedName>
</protein>
<dbReference type="SUPFAM" id="SSF63862">
    <property type="entry name" value="Thiamin pyrophosphokinase, substrate-binding domain"/>
    <property type="match status" value="1"/>
</dbReference>
<dbReference type="RefSeq" id="WP_198827871.1">
    <property type="nucleotide sequence ID" value="NZ_CP066308.1"/>
</dbReference>
<dbReference type="SUPFAM" id="SSF63999">
    <property type="entry name" value="Thiamin pyrophosphokinase, catalytic domain"/>
    <property type="match status" value="1"/>
</dbReference>
<keyword evidence="3 7" id="KW-0418">Kinase</keyword>
<keyword evidence="2" id="KW-0547">Nucleotide-binding</keyword>
<dbReference type="InterPro" id="IPR006282">
    <property type="entry name" value="Thi_PPkinase"/>
</dbReference>
<evidence type="ECO:0000256" key="3">
    <source>
        <dbReference type="ARBA" id="ARBA00022777"/>
    </source>
</evidence>
<dbReference type="GO" id="GO:0005524">
    <property type="term" value="F:ATP binding"/>
    <property type="evidence" value="ECO:0007669"/>
    <property type="project" value="UniProtKB-KW"/>
</dbReference>
<dbReference type="Pfam" id="PF04263">
    <property type="entry name" value="TPK_catalytic"/>
    <property type="match status" value="1"/>
</dbReference>
<organism evidence="7 9">
    <name type="scientific">Brevibacillus composti</name>
    <dbReference type="NCBI Taxonomy" id="2796470"/>
    <lineage>
        <taxon>Bacteria</taxon>
        <taxon>Bacillati</taxon>
        <taxon>Bacillota</taxon>
        <taxon>Bacilli</taxon>
        <taxon>Bacillales</taxon>
        <taxon>Paenibacillaceae</taxon>
        <taxon>Brevibacillus</taxon>
    </lineage>
</organism>
<dbReference type="EMBL" id="CP073708">
    <property type="protein sequence ID" value="QUO41372.1"/>
    <property type="molecule type" value="Genomic_DNA"/>
</dbReference>
<evidence type="ECO:0000256" key="2">
    <source>
        <dbReference type="ARBA" id="ARBA00022741"/>
    </source>
</evidence>
<dbReference type="GO" id="GO:0004788">
    <property type="term" value="F:thiamine diphosphokinase activity"/>
    <property type="evidence" value="ECO:0007669"/>
    <property type="project" value="UniProtKB-UniRule"/>
</dbReference>
<evidence type="ECO:0000256" key="1">
    <source>
        <dbReference type="ARBA" id="ARBA00022679"/>
    </source>
</evidence>
<dbReference type="AlphaFoldDB" id="A0A7T5EKG3"/>
<dbReference type="GO" id="GO:0016301">
    <property type="term" value="F:kinase activity"/>
    <property type="evidence" value="ECO:0007669"/>
    <property type="project" value="UniProtKB-KW"/>
</dbReference>
<evidence type="ECO:0000313" key="7">
    <source>
        <dbReference type="EMBL" id="QQE74290.1"/>
    </source>
</evidence>
<feature type="domain" description="Thiamin pyrophosphokinase thiamin-binding" evidence="6">
    <location>
        <begin position="135"/>
        <end position="209"/>
    </location>
</feature>
<accession>A0A7T5EKG3</accession>
<dbReference type="InterPro" id="IPR036371">
    <property type="entry name" value="TPK_B1-bd_sf"/>
</dbReference>
<dbReference type="Pfam" id="PF04265">
    <property type="entry name" value="TPK_B1_binding"/>
    <property type="match status" value="1"/>
</dbReference>
<dbReference type="GO" id="GO:0009229">
    <property type="term" value="P:thiamine diphosphate biosynthetic process"/>
    <property type="evidence" value="ECO:0007669"/>
    <property type="project" value="InterPro"/>
</dbReference>
<evidence type="ECO:0000313" key="10">
    <source>
        <dbReference type="Proteomes" id="UP000677234"/>
    </source>
</evidence>
<keyword evidence="1 7" id="KW-0808">Transferase</keyword>
<dbReference type="NCBIfam" id="TIGR01378">
    <property type="entry name" value="thi_PPkinase"/>
    <property type="match status" value="1"/>
</dbReference>
<evidence type="ECO:0000256" key="5">
    <source>
        <dbReference type="NCBIfam" id="TIGR01378"/>
    </source>
</evidence>
<dbReference type="InterPro" id="IPR007371">
    <property type="entry name" value="TPK_catalytic"/>
</dbReference>
<dbReference type="Proteomes" id="UP000677234">
    <property type="component" value="Chromosome"/>
</dbReference>
<dbReference type="SMART" id="SM00983">
    <property type="entry name" value="TPK_B1_binding"/>
    <property type="match status" value="1"/>
</dbReference>
<dbReference type="PANTHER" id="PTHR41299:SF1">
    <property type="entry name" value="THIAMINE PYROPHOSPHOKINASE"/>
    <property type="match status" value="1"/>
</dbReference>
<dbReference type="Proteomes" id="UP000595847">
    <property type="component" value="Chromosome"/>
</dbReference>
<gene>
    <name evidence="7" type="ORF">JD108_21105</name>
    <name evidence="8" type="ORF">KDJ56_21040</name>
</gene>